<dbReference type="SFLD" id="SFLDG01065">
    <property type="entry name" value="anaerobic_coproporphyrinogen-I"/>
    <property type="match status" value="1"/>
</dbReference>
<accession>A0ABT4CPT6</accession>
<feature type="domain" description="Radical SAM core" evidence="1">
    <location>
        <begin position="143"/>
        <end position="385"/>
    </location>
</feature>
<evidence type="ECO:0000313" key="3">
    <source>
        <dbReference type="Proteomes" id="UP001079657"/>
    </source>
</evidence>
<dbReference type="InterPro" id="IPR007197">
    <property type="entry name" value="rSAM"/>
</dbReference>
<dbReference type="SUPFAM" id="SSF102114">
    <property type="entry name" value="Radical SAM enzymes"/>
    <property type="match status" value="1"/>
</dbReference>
<dbReference type="Proteomes" id="UP001079657">
    <property type="component" value="Unassembled WGS sequence"/>
</dbReference>
<proteinExistence type="predicted"/>
<dbReference type="PROSITE" id="PS51918">
    <property type="entry name" value="RADICAL_SAM"/>
    <property type="match status" value="1"/>
</dbReference>
<dbReference type="SMART" id="SM00729">
    <property type="entry name" value="Elp3"/>
    <property type="match status" value="1"/>
</dbReference>
<dbReference type="InterPro" id="IPR034505">
    <property type="entry name" value="Coproporphyrinogen-III_oxidase"/>
</dbReference>
<protein>
    <submittedName>
        <fullName evidence="2">Coproporphyrinogen III oxidase</fullName>
    </submittedName>
</protein>
<sequence>MVKIKLNDFKYRYDVYHMFNLFYNFNNIEFVEEDYDFHVTILEEKIEIFDKDEQLACFEIYEDFKKNDQVKGAIFKYLREKTGKELPWGVLIGIRPTKKVLDFMDQGKSEQDILRSFIENSFVREDKARLCIDIAKVERKNVNKDKKSISVYIGMPFCPTRCLYCSFTSNPISSCKKIVDDYLTTLNHEIQVMKKFIDEKNLKIECVYFGGGTPTSISEKQFESTLFNIYDNFVKGRNVREFNVECGRPDSINAAKLSSMKKFGVNRISINPQSMNNDTLKSIGRNHTVEDVINKFNLARKLGFDNINMDIIVGLPNEGLEQVRNTCSELLKLNPDSITVHGMSVKRASKLHEQIVTGVFNIREQKELNAMYEETVKLSKELGMKPYYMYRQKNMVGNMENVGYAKPSKEGIYNIEMIEEKQTIIALGADAVTKVVFLDDNRMERFPNIKDVREYIKRIDEKIEKKIEILETLY</sequence>
<dbReference type="Gene3D" id="3.80.30.20">
    <property type="entry name" value="tm_1862 like domain"/>
    <property type="match status" value="1"/>
</dbReference>
<dbReference type="RefSeq" id="WP_268049192.1">
    <property type="nucleotide sequence ID" value="NZ_JAPQES010000002.1"/>
</dbReference>
<dbReference type="PANTHER" id="PTHR13932:SF1">
    <property type="entry name" value="OXYGEN-INDEPENDENT COPROPORPHYRINOGEN-III OXIDASE-LIKE PROTEIN HEMZ"/>
    <property type="match status" value="1"/>
</dbReference>
<dbReference type="Pfam" id="PF04055">
    <property type="entry name" value="Radical_SAM"/>
    <property type="match status" value="1"/>
</dbReference>
<dbReference type="InterPro" id="IPR058240">
    <property type="entry name" value="rSAM_sf"/>
</dbReference>
<dbReference type="EMBL" id="JAPQES010000002">
    <property type="protein sequence ID" value="MCY6370453.1"/>
    <property type="molecule type" value="Genomic_DNA"/>
</dbReference>
<dbReference type="SFLD" id="SFLDS00029">
    <property type="entry name" value="Radical_SAM"/>
    <property type="match status" value="1"/>
</dbReference>
<evidence type="ECO:0000313" key="2">
    <source>
        <dbReference type="EMBL" id="MCY6370453.1"/>
    </source>
</evidence>
<dbReference type="InterPro" id="IPR023995">
    <property type="entry name" value="HemZ"/>
</dbReference>
<dbReference type="NCBIfam" id="TIGR03994">
    <property type="entry name" value="rSAM_HemZ"/>
    <property type="match status" value="1"/>
</dbReference>
<dbReference type="PANTHER" id="PTHR13932">
    <property type="entry name" value="COPROPORPHYRINIGEN III OXIDASE"/>
    <property type="match status" value="1"/>
</dbReference>
<dbReference type="InterPro" id="IPR023404">
    <property type="entry name" value="rSAM_horseshoe"/>
</dbReference>
<evidence type="ECO:0000259" key="1">
    <source>
        <dbReference type="PROSITE" id="PS51918"/>
    </source>
</evidence>
<comment type="caution">
    <text evidence="2">The sequence shown here is derived from an EMBL/GenBank/DDBJ whole genome shotgun (WGS) entry which is preliminary data.</text>
</comment>
<dbReference type="InterPro" id="IPR006638">
    <property type="entry name" value="Elp3/MiaA/NifB-like_rSAM"/>
</dbReference>
<reference evidence="2" key="1">
    <citation type="submission" date="2022-12" db="EMBL/GenBank/DDBJ databases">
        <authorList>
            <person name="Wang J."/>
        </authorList>
    </citation>
    <scope>NUCLEOTIDE SEQUENCE</scope>
    <source>
        <strain evidence="2">HY-42-06</strain>
    </source>
</reference>
<name>A0ABT4CPT6_9CLOT</name>
<keyword evidence="3" id="KW-1185">Reference proteome</keyword>
<organism evidence="2 3">
    <name type="scientific">Clostridium ganghwense</name>
    <dbReference type="NCBI Taxonomy" id="312089"/>
    <lineage>
        <taxon>Bacteria</taxon>
        <taxon>Bacillati</taxon>
        <taxon>Bacillota</taxon>
        <taxon>Clostridia</taxon>
        <taxon>Eubacteriales</taxon>
        <taxon>Clostridiaceae</taxon>
        <taxon>Clostridium</taxon>
    </lineage>
</organism>
<gene>
    <name evidence="2" type="ORF">OXH55_07375</name>
</gene>
<dbReference type="NCBIfam" id="NF006060">
    <property type="entry name" value="PRK08207.1-3"/>
    <property type="match status" value="1"/>
</dbReference>
<dbReference type="SFLD" id="SFLDF00310">
    <property type="entry name" value="oxygen-independent_coproporphy"/>
    <property type="match status" value="1"/>
</dbReference>
<dbReference type="CDD" id="cd01335">
    <property type="entry name" value="Radical_SAM"/>
    <property type="match status" value="1"/>
</dbReference>